<dbReference type="InterPro" id="IPR000182">
    <property type="entry name" value="GNAT_dom"/>
</dbReference>
<dbReference type="RefSeq" id="WP_121623971.1">
    <property type="nucleotide sequence ID" value="NZ_JACIIW010000008.1"/>
</dbReference>
<dbReference type="OrthoDB" id="7889059at2"/>
<accession>A0A3L7AA16</accession>
<dbReference type="EMBL" id="RCTF01000011">
    <property type="protein sequence ID" value="RLP77133.1"/>
    <property type="molecule type" value="Genomic_DNA"/>
</dbReference>
<dbReference type="Proteomes" id="UP000269692">
    <property type="component" value="Unassembled WGS sequence"/>
</dbReference>
<organism evidence="2 3">
    <name type="scientific">Xanthobacter tagetidis</name>
    <dbReference type="NCBI Taxonomy" id="60216"/>
    <lineage>
        <taxon>Bacteria</taxon>
        <taxon>Pseudomonadati</taxon>
        <taxon>Pseudomonadota</taxon>
        <taxon>Alphaproteobacteria</taxon>
        <taxon>Hyphomicrobiales</taxon>
        <taxon>Xanthobacteraceae</taxon>
        <taxon>Xanthobacter</taxon>
    </lineage>
</organism>
<dbReference type="SUPFAM" id="SSF55729">
    <property type="entry name" value="Acyl-CoA N-acyltransferases (Nat)"/>
    <property type="match status" value="1"/>
</dbReference>
<evidence type="ECO:0000313" key="2">
    <source>
        <dbReference type="EMBL" id="RLP77133.1"/>
    </source>
</evidence>
<comment type="caution">
    <text evidence="2">The sequence shown here is derived from an EMBL/GenBank/DDBJ whole genome shotgun (WGS) entry which is preliminary data.</text>
</comment>
<evidence type="ECO:0000313" key="3">
    <source>
        <dbReference type="Proteomes" id="UP000269692"/>
    </source>
</evidence>
<proteinExistence type="predicted"/>
<sequence length="232" mass="24922">MSHPQTLTWRPLGPPDLPAIEALHRRAIGAAGPDVVKPEGPDFFPGILGGRGKAVGAFEGDHLIAYGILQHVLPDADDPRPLLGLPDSVLRVKLAGASVEPEARGRGLQRALIEERVALARATFKDTPILIYATSAPANVASWSNLMAANFTVRAVKLYYGGYPRYVMVHESVTQDLDGSEVILDPADLDGQRHFLAQGWRGSKMVRDQGGVRIAYTAPRPALRAAAAAERP</sequence>
<reference evidence="2 3" key="1">
    <citation type="submission" date="2018-10" db="EMBL/GenBank/DDBJ databases">
        <title>Xanthobacter tagetidis genome sequencing and assembly.</title>
        <authorList>
            <person name="Maclea K.S."/>
            <person name="Goen A.E."/>
            <person name="Fatima S.A."/>
        </authorList>
    </citation>
    <scope>NUCLEOTIDE SEQUENCE [LARGE SCALE GENOMIC DNA]</scope>
    <source>
        <strain evidence="2 3">ATCC 700314</strain>
    </source>
</reference>
<keyword evidence="3" id="KW-1185">Reference proteome</keyword>
<protein>
    <recommendedName>
        <fullName evidence="1">N-acetyltransferase domain-containing protein</fullName>
    </recommendedName>
</protein>
<dbReference type="Gene3D" id="3.40.630.30">
    <property type="match status" value="1"/>
</dbReference>
<feature type="domain" description="N-acetyltransferase" evidence="1">
    <location>
        <begin position="7"/>
        <end position="178"/>
    </location>
</feature>
<name>A0A3L7AA16_9HYPH</name>
<dbReference type="GO" id="GO:0016747">
    <property type="term" value="F:acyltransferase activity, transferring groups other than amino-acyl groups"/>
    <property type="evidence" value="ECO:0007669"/>
    <property type="project" value="InterPro"/>
</dbReference>
<dbReference type="InterPro" id="IPR016181">
    <property type="entry name" value="Acyl_CoA_acyltransferase"/>
</dbReference>
<gene>
    <name evidence="2" type="ORF">D9R14_14090</name>
</gene>
<evidence type="ECO:0000259" key="1">
    <source>
        <dbReference type="PROSITE" id="PS51186"/>
    </source>
</evidence>
<dbReference type="PROSITE" id="PS51186">
    <property type="entry name" value="GNAT"/>
    <property type="match status" value="1"/>
</dbReference>
<dbReference type="AlphaFoldDB" id="A0A3L7AA16"/>